<dbReference type="SUPFAM" id="SSF47954">
    <property type="entry name" value="Cyclin-like"/>
    <property type="match status" value="3"/>
</dbReference>
<feature type="domain" description="Enoyl reductase (ER)" evidence="10">
    <location>
        <begin position="1224"/>
        <end position="1554"/>
    </location>
</feature>
<feature type="compositionally biased region" description="Polar residues" evidence="9">
    <location>
        <begin position="1035"/>
        <end position="1049"/>
    </location>
</feature>
<comment type="similarity">
    <text evidence="3">Belongs to the zinc-containing alcohol dehydrogenase family. Quinone oxidoreductase subfamily.</text>
</comment>
<dbReference type="InterPro" id="IPR024599">
    <property type="entry name" value="RB_N"/>
</dbReference>
<evidence type="ECO:0000313" key="14">
    <source>
        <dbReference type="Proteomes" id="UP001353858"/>
    </source>
</evidence>
<dbReference type="Pfam" id="PF11934">
    <property type="entry name" value="DUF3452"/>
    <property type="match status" value="1"/>
</dbReference>
<evidence type="ECO:0000256" key="8">
    <source>
        <dbReference type="ARBA" id="ARBA00023306"/>
    </source>
</evidence>
<dbReference type="InterPro" id="IPR002720">
    <property type="entry name" value="RB_A"/>
</dbReference>
<dbReference type="GO" id="GO:0008270">
    <property type="term" value="F:zinc ion binding"/>
    <property type="evidence" value="ECO:0007669"/>
    <property type="project" value="InterPro"/>
</dbReference>
<protein>
    <submittedName>
        <fullName evidence="13">Uncharacterized protein</fullName>
    </submittedName>
</protein>
<dbReference type="GO" id="GO:0000977">
    <property type="term" value="F:RNA polymerase II transcription regulatory region sequence-specific DNA binding"/>
    <property type="evidence" value="ECO:0007669"/>
    <property type="project" value="TreeGrafter"/>
</dbReference>
<evidence type="ECO:0000256" key="1">
    <source>
        <dbReference type="ARBA" id="ARBA00004123"/>
    </source>
</evidence>
<evidence type="ECO:0000256" key="9">
    <source>
        <dbReference type="SAM" id="MobiDB-lite"/>
    </source>
</evidence>
<feature type="compositionally biased region" description="Polar residues" evidence="9">
    <location>
        <begin position="1095"/>
        <end position="1133"/>
    </location>
</feature>
<dbReference type="Gene3D" id="3.40.50.720">
    <property type="entry name" value="NAD(P)-binding Rossmann-like Domain"/>
    <property type="match status" value="1"/>
</dbReference>
<feature type="region of interest" description="Disordered" evidence="9">
    <location>
        <begin position="1034"/>
        <end position="1150"/>
    </location>
</feature>
<dbReference type="Pfam" id="PF01857">
    <property type="entry name" value="RB_B"/>
    <property type="match status" value="1"/>
</dbReference>
<reference evidence="14" key="1">
    <citation type="submission" date="2023-01" db="EMBL/GenBank/DDBJ databases">
        <title>Key to firefly adult light organ development and bioluminescence: homeobox transcription factors regulate luciferase expression and transportation to peroxisome.</title>
        <authorList>
            <person name="Fu X."/>
        </authorList>
    </citation>
    <scope>NUCLEOTIDE SEQUENCE [LARGE SCALE GENOMIC DNA]</scope>
</reference>
<dbReference type="InterPro" id="IPR020843">
    <property type="entry name" value="ER"/>
</dbReference>
<feature type="domain" description="Retinoblastoma-associated protein N-terminal" evidence="11">
    <location>
        <begin position="64"/>
        <end position="206"/>
    </location>
</feature>
<comment type="similarity">
    <text evidence="2">Belongs to the retinoblastoma protein (RB) family.</text>
</comment>
<dbReference type="InterPro" id="IPR002719">
    <property type="entry name" value="RB_B"/>
</dbReference>
<proteinExistence type="inferred from homology"/>
<feature type="compositionally biased region" description="Basic and acidic residues" evidence="9">
    <location>
        <begin position="1620"/>
        <end position="1629"/>
    </location>
</feature>
<dbReference type="Pfam" id="PF13602">
    <property type="entry name" value="ADH_zinc_N_2"/>
    <property type="match status" value="1"/>
</dbReference>
<dbReference type="InterPro" id="IPR013154">
    <property type="entry name" value="ADH-like_N"/>
</dbReference>
<dbReference type="SMART" id="SM01367">
    <property type="entry name" value="DUF3452"/>
    <property type="match status" value="1"/>
</dbReference>
<evidence type="ECO:0000259" key="12">
    <source>
        <dbReference type="SMART" id="SM01368"/>
    </source>
</evidence>
<gene>
    <name evidence="13" type="ORF">RN001_000388</name>
</gene>
<evidence type="ECO:0000259" key="10">
    <source>
        <dbReference type="SMART" id="SM00829"/>
    </source>
</evidence>
<dbReference type="GO" id="GO:0016491">
    <property type="term" value="F:oxidoreductase activity"/>
    <property type="evidence" value="ECO:0007669"/>
    <property type="project" value="InterPro"/>
</dbReference>
<organism evidence="13 14">
    <name type="scientific">Aquatica leii</name>
    <dbReference type="NCBI Taxonomy" id="1421715"/>
    <lineage>
        <taxon>Eukaryota</taxon>
        <taxon>Metazoa</taxon>
        <taxon>Ecdysozoa</taxon>
        <taxon>Arthropoda</taxon>
        <taxon>Hexapoda</taxon>
        <taxon>Insecta</taxon>
        <taxon>Pterygota</taxon>
        <taxon>Neoptera</taxon>
        <taxon>Endopterygota</taxon>
        <taxon>Coleoptera</taxon>
        <taxon>Polyphaga</taxon>
        <taxon>Elateriformia</taxon>
        <taxon>Elateroidea</taxon>
        <taxon>Lampyridae</taxon>
        <taxon>Luciolinae</taxon>
        <taxon>Aquatica</taxon>
    </lineage>
</organism>
<dbReference type="SUPFAM" id="SSF51735">
    <property type="entry name" value="NAD(P)-binding Rossmann-fold domains"/>
    <property type="match status" value="1"/>
</dbReference>
<feature type="region of interest" description="Disordered" evidence="9">
    <location>
        <begin position="347"/>
        <end position="377"/>
    </location>
</feature>
<dbReference type="Proteomes" id="UP001353858">
    <property type="component" value="Unassembled WGS sequence"/>
</dbReference>
<feature type="compositionally biased region" description="Polar residues" evidence="9">
    <location>
        <begin position="1075"/>
        <end position="1084"/>
    </location>
</feature>
<dbReference type="Gene3D" id="1.10.472.10">
    <property type="entry name" value="Cyclin-like"/>
    <property type="match status" value="3"/>
</dbReference>
<dbReference type="InterPro" id="IPR002364">
    <property type="entry name" value="Quin_OxRdtase/zeta-crystal_CS"/>
</dbReference>
<dbReference type="GO" id="GO:0005667">
    <property type="term" value="C:transcription regulator complex"/>
    <property type="evidence" value="ECO:0007669"/>
    <property type="project" value="TreeGrafter"/>
</dbReference>
<feature type="region of interest" description="Disordered" evidence="9">
    <location>
        <begin position="682"/>
        <end position="702"/>
    </location>
</feature>
<accession>A0AAN7SJ51</accession>
<feature type="region of interest" description="Disordered" evidence="9">
    <location>
        <begin position="1552"/>
        <end position="1629"/>
    </location>
</feature>
<evidence type="ECO:0000259" key="11">
    <source>
        <dbReference type="SMART" id="SM01367"/>
    </source>
</evidence>
<dbReference type="SMART" id="SM01368">
    <property type="entry name" value="RB_A"/>
    <property type="match status" value="1"/>
</dbReference>
<dbReference type="InterPro" id="IPR011032">
    <property type="entry name" value="GroES-like_sf"/>
</dbReference>
<feature type="compositionally biased region" description="Basic and acidic residues" evidence="9">
    <location>
        <begin position="1182"/>
        <end position="1196"/>
    </location>
</feature>
<dbReference type="GO" id="GO:0005634">
    <property type="term" value="C:nucleus"/>
    <property type="evidence" value="ECO:0007669"/>
    <property type="project" value="UniProtKB-SubCell"/>
</dbReference>
<sequence length="1629" mass="182160">MVLSEDTNDHLFKKHQELCTKLNLDANTVTQAWESFQSIQTNYSLEGEPLHWLGCAVFVACRKTTTPTVNRTVVEGNCVSLTSLLRHCNLSLTQFFNKITKWADMANLSEEFRIKIKRLEGNFAVSYNIFKKFTPIFSEIFKGPIDAESRLSRNRKQKAPLCTPTKVFEFCWTLFTTVKGENPLYSEDIVMSYHLLQACCDLAFKNAFLNDRKDLLNPSFSELPSNWLDPNYVAPKEAPCIINYLCSKHDGIAAEVKYVKEYSWKEHIKELFAKGILQGDEDTFTGFFDPANFENNLKNITKAYEVHLLNRGDFDERIFLAEYRRRLLLKEQALKSINGSVPFSPMNSSGDALVTDSPRRGENSIPGTPVSGKKPFRLQGDNAPLTTATKSVARLQTLLAGRQSGPSDALLQILQSCTNDPTENIQNIVETLGEKFRTKFAEQNSSTQVVTPDYANQRLQLAITLFYKFVENIFQKEKTLHSDISNLAAQDIFYQCTLACSLEIIIISYNCQRKFPWILNALNIQPFYFIRVIELIVRSQDQLPRDAVKHLNMVEQKIIDSLIWKSESPIWSVLTRPGEEFPKFEDTALPGNMIYSEDQAVSGNILRRSLNSNNPLQSPGPSAVERFQSPIANIPVSDIRKQLFKSTPPKTSHSVIVHKEANKQLISLEKLIDVTTIKTEITPTKPESSNSPVGTVTGRPKKSGSLSIIIRKFYNLAYSRMENLCNKLDINDLKFRQKIWTVFEHSIREHTYLFKDRHLDQLLMCAVYVVCKVTSTREQKFAEIMQHYRGQPQASSHIYRNVLIDRSTGNDSSECSGISPSDIETRGDLISFYNTVYVLAMKSFALQFKEQDSNITLSPLPLLVNNSFVSPRCQITNNLYITSYDTPTNGFNKEKSLEYHFSRSPSKDLEKINHAINKSIRGKRLLGYDDEDTYAPNNKVQQTGFIKIIIVVIAISFGRSQFLIYLYSIKKIFFSCILTQSLTLTSVQMTDETDALRRDRDIGRKYEDGATKAKKRKKRDDFIASQKGVLEKFTKQSTTGTTGMELTQGISESTSASTENASIAATATSLDMDTAETSASGTNDNDIEANAGLPFTSSLSLDTTETMPSTSSTGSSNKNLPFSSGPGTSSVGSDNGPLLQQDMSCDLNDPGQWPDLINPATREYLLLLKMSEQEENTPVAEEQTKENASPEKKEIQENGTGESEPVADPEPPKEMRAVVLTGFGGLKSVKILKKPEPTVNEGEVLIRVKACGLNFQDLMVRQGAIDSPPKCPFILGFECAGEIEQIGEGVEGFAVGDLVVALPEFRAWAELVTVPAKYVFKLPQGMTPQDAAAITMNYIVAYILLFELGGLCPGKSVLVHSAGGGVGQAVAQLAKTVQEVTIFGVCSKSKHEALKASNSPIDHFLERNNDYVSEVRKVNPDGVDIVLDCLCGEECNRGYSILKPMGRYILFGSSNVVTGETKSFFSAARYWWQVDKVSPIKLFDENRTLSGFNLRKLMYQQGGTDFVKSVVDKIFGLFKEGKIKPVVDSTWALEDVHDGMLKMHDHKNIGKIVLDPSLEPKPKPATPAKGKSKEDKKKQPSEEKKDVDEKKVENGKEEEKKEEKKEEPMTNGESAGDSVSDSKEKENSN</sequence>
<dbReference type="InterPro" id="IPR036291">
    <property type="entry name" value="NAD(P)-bd_dom_sf"/>
</dbReference>
<keyword evidence="8" id="KW-0131">Cell cycle</keyword>
<evidence type="ECO:0000256" key="2">
    <source>
        <dbReference type="ARBA" id="ARBA00009475"/>
    </source>
</evidence>
<comment type="subcellular location">
    <subcellularLocation>
        <location evidence="1">Nucleus</location>
    </subcellularLocation>
</comment>
<dbReference type="Pfam" id="PF01858">
    <property type="entry name" value="RB_A"/>
    <property type="match status" value="1"/>
</dbReference>
<dbReference type="PANTHER" id="PTHR13742">
    <property type="entry name" value="RETINOBLASTOMA-ASSOCIATED PROTEIN RB -RELATED"/>
    <property type="match status" value="1"/>
</dbReference>
<dbReference type="Gene3D" id="3.90.180.10">
    <property type="entry name" value="Medium-chain alcohol dehydrogenases, catalytic domain"/>
    <property type="match status" value="1"/>
</dbReference>
<evidence type="ECO:0000256" key="7">
    <source>
        <dbReference type="ARBA" id="ARBA00023242"/>
    </source>
</evidence>
<name>A0AAN7SJ51_9COLE</name>
<evidence type="ECO:0000256" key="6">
    <source>
        <dbReference type="ARBA" id="ARBA00023163"/>
    </source>
</evidence>
<evidence type="ECO:0000313" key="13">
    <source>
        <dbReference type="EMBL" id="KAK4884117.1"/>
    </source>
</evidence>
<dbReference type="Pfam" id="PF08240">
    <property type="entry name" value="ADH_N"/>
    <property type="match status" value="1"/>
</dbReference>
<feature type="compositionally biased region" description="Basic and acidic residues" evidence="9">
    <location>
        <begin position="1571"/>
        <end position="1608"/>
    </location>
</feature>
<keyword evidence="7" id="KW-0539">Nucleus</keyword>
<dbReference type="GO" id="GO:2000134">
    <property type="term" value="P:negative regulation of G1/S transition of mitotic cell cycle"/>
    <property type="evidence" value="ECO:0007669"/>
    <property type="project" value="TreeGrafter"/>
</dbReference>
<keyword evidence="6" id="KW-0804">Transcription</keyword>
<feature type="region of interest" description="Disordered" evidence="9">
    <location>
        <begin position="1174"/>
        <end position="1212"/>
    </location>
</feature>
<keyword evidence="14" id="KW-1185">Reference proteome</keyword>
<dbReference type="GO" id="GO:0006357">
    <property type="term" value="P:regulation of transcription by RNA polymerase II"/>
    <property type="evidence" value="ECO:0007669"/>
    <property type="project" value="InterPro"/>
</dbReference>
<dbReference type="PANTHER" id="PTHR13742:SF17">
    <property type="entry name" value="RE32990P-RELATED"/>
    <property type="match status" value="1"/>
</dbReference>
<keyword evidence="5" id="KW-0805">Transcription regulation</keyword>
<dbReference type="InterPro" id="IPR036915">
    <property type="entry name" value="Cyclin-like_sf"/>
</dbReference>
<comment type="caution">
    <text evidence="13">The sequence shown here is derived from an EMBL/GenBank/DDBJ whole genome shotgun (WGS) entry which is preliminary data.</text>
</comment>
<keyword evidence="4" id="KW-0678">Repressor</keyword>
<feature type="domain" description="Retinoblastoma-associated protein A-box" evidence="12">
    <location>
        <begin position="383"/>
        <end position="574"/>
    </location>
</feature>
<dbReference type="GO" id="GO:0000785">
    <property type="term" value="C:chromatin"/>
    <property type="evidence" value="ECO:0007669"/>
    <property type="project" value="TreeGrafter"/>
</dbReference>
<dbReference type="Gene3D" id="1.10.472.140">
    <property type="match status" value="1"/>
</dbReference>
<dbReference type="SUPFAM" id="SSF50129">
    <property type="entry name" value="GroES-like"/>
    <property type="match status" value="1"/>
</dbReference>
<dbReference type="GO" id="GO:0030154">
    <property type="term" value="P:cell differentiation"/>
    <property type="evidence" value="ECO:0007669"/>
    <property type="project" value="TreeGrafter"/>
</dbReference>
<dbReference type="EMBL" id="JARPUR010000001">
    <property type="protein sequence ID" value="KAK4884117.1"/>
    <property type="molecule type" value="Genomic_DNA"/>
</dbReference>
<dbReference type="CDD" id="cd08275">
    <property type="entry name" value="MDR3"/>
    <property type="match status" value="1"/>
</dbReference>
<dbReference type="SMART" id="SM00829">
    <property type="entry name" value="PKS_ER"/>
    <property type="match status" value="1"/>
</dbReference>
<evidence type="ECO:0000256" key="4">
    <source>
        <dbReference type="ARBA" id="ARBA00022491"/>
    </source>
</evidence>
<dbReference type="PROSITE" id="PS01162">
    <property type="entry name" value="QOR_ZETA_CRYSTAL"/>
    <property type="match status" value="1"/>
</dbReference>
<evidence type="ECO:0000256" key="5">
    <source>
        <dbReference type="ARBA" id="ARBA00023015"/>
    </source>
</evidence>
<dbReference type="InterPro" id="IPR028309">
    <property type="entry name" value="RB_fam"/>
</dbReference>
<feature type="compositionally biased region" description="Low complexity" evidence="9">
    <location>
        <begin position="1050"/>
        <end position="1069"/>
    </location>
</feature>
<evidence type="ECO:0000256" key="3">
    <source>
        <dbReference type="ARBA" id="ARBA00010371"/>
    </source>
</evidence>